<evidence type="ECO:0000256" key="1">
    <source>
        <dbReference type="RuleBase" id="RU004560"/>
    </source>
</evidence>
<sequence length="412" mass="47989">MQENDGRQLEWLKANSRLRELDGKVAIYEVKMNVIPVEEGLEKRVIGSDHKALYASTRYILVIGRTGAGKTTFINALFNYFVGVDYDDAFRFIIASSPNDDDQAQSQTKNVTAYTIQCLHGCRFRYSLTIVDTPGFGDTVGKEEEEINWLKVQKLFTSKEFGLDRLHLVAFVVPSSEQRLSANNENIYAKVTSIFGKDVENNFHIVVTHCDMKAKKEHPVMKTLRKAGIPSQFGYYVNLQGILTKDKDDQQEKYAWKTQKEELHKMCEYLDEGLTPVSLTLTKENLKKLQDIEATLRKLEYSIQEKSGRNRRTTQEFEEEMKLAKELHETFEEHKSRAMKPYLPYIRQFICILLEKDQETLKIFCGQMRTEHIDTYEKAKKKVEEVLREKERKRQDREKGLLSRFVSLFGFK</sequence>
<name>A0A7R8XES8_9CRUS</name>
<keyword evidence="1" id="KW-0342">GTP-binding</keyword>
<feature type="domain" description="Septin-type G" evidence="3">
    <location>
        <begin position="60"/>
        <end position="143"/>
    </location>
</feature>
<dbReference type="Proteomes" id="UP000677054">
    <property type="component" value="Unassembled WGS sequence"/>
</dbReference>
<feature type="coiled-coil region" evidence="2">
    <location>
        <begin position="369"/>
        <end position="396"/>
    </location>
</feature>
<evidence type="ECO:0000313" key="5">
    <source>
        <dbReference type="Proteomes" id="UP000677054"/>
    </source>
</evidence>
<dbReference type="InterPro" id="IPR030379">
    <property type="entry name" value="G_SEPTIN_dom"/>
</dbReference>
<dbReference type="OrthoDB" id="2386367at2759"/>
<proteinExistence type="inferred from homology"/>
<dbReference type="PANTHER" id="PTHR32046:SF11">
    <property type="entry name" value="IMMUNE-ASSOCIATED NUCLEOTIDE-BINDING PROTEIN 10-LIKE"/>
    <property type="match status" value="1"/>
</dbReference>
<comment type="similarity">
    <text evidence="1">Belongs to the TRAFAC class TrmE-Era-EngA-EngB-Septin-like GTPase superfamily. Septin GTPase family.</text>
</comment>
<dbReference type="EMBL" id="CAJPEV010002204">
    <property type="protein sequence ID" value="CAG0896104.1"/>
    <property type="molecule type" value="Genomic_DNA"/>
</dbReference>
<keyword evidence="5" id="KW-1185">Reference proteome</keyword>
<dbReference type="Pfam" id="PF00735">
    <property type="entry name" value="Septin"/>
    <property type="match status" value="1"/>
</dbReference>
<dbReference type="InterPro" id="IPR027417">
    <property type="entry name" value="P-loop_NTPase"/>
</dbReference>
<dbReference type="EMBL" id="LR901721">
    <property type="protein sequence ID" value="CAD7249262.1"/>
    <property type="molecule type" value="Genomic_DNA"/>
</dbReference>
<dbReference type="SUPFAM" id="SSF52540">
    <property type="entry name" value="P-loop containing nucleoside triphosphate hydrolases"/>
    <property type="match status" value="1"/>
</dbReference>
<dbReference type="CDD" id="cd00882">
    <property type="entry name" value="Ras_like_GTPase"/>
    <property type="match status" value="1"/>
</dbReference>
<evidence type="ECO:0000256" key="2">
    <source>
        <dbReference type="SAM" id="Coils"/>
    </source>
</evidence>
<accession>A0A7R8XES8</accession>
<organism evidence="4">
    <name type="scientific">Darwinula stevensoni</name>
    <dbReference type="NCBI Taxonomy" id="69355"/>
    <lineage>
        <taxon>Eukaryota</taxon>
        <taxon>Metazoa</taxon>
        <taxon>Ecdysozoa</taxon>
        <taxon>Arthropoda</taxon>
        <taxon>Crustacea</taxon>
        <taxon>Oligostraca</taxon>
        <taxon>Ostracoda</taxon>
        <taxon>Podocopa</taxon>
        <taxon>Podocopida</taxon>
        <taxon>Darwinulocopina</taxon>
        <taxon>Darwinuloidea</taxon>
        <taxon>Darwinulidae</taxon>
        <taxon>Darwinula</taxon>
    </lineage>
</organism>
<reference evidence="4" key="1">
    <citation type="submission" date="2020-11" db="EMBL/GenBank/DDBJ databases">
        <authorList>
            <person name="Tran Van P."/>
        </authorList>
    </citation>
    <scope>NUCLEOTIDE SEQUENCE</scope>
</reference>
<dbReference type="PANTHER" id="PTHR32046">
    <property type="entry name" value="G DOMAIN-CONTAINING PROTEIN"/>
    <property type="match status" value="1"/>
</dbReference>
<gene>
    <name evidence="4" type="ORF">DSTB1V02_LOCUS9060</name>
</gene>
<protein>
    <recommendedName>
        <fullName evidence="3">Septin-type G domain-containing protein</fullName>
    </recommendedName>
</protein>
<dbReference type="GO" id="GO:0005525">
    <property type="term" value="F:GTP binding"/>
    <property type="evidence" value="ECO:0007669"/>
    <property type="project" value="UniProtKB-KW"/>
</dbReference>
<evidence type="ECO:0000259" key="3">
    <source>
        <dbReference type="Pfam" id="PF00735"/>
    </source>
</evidence>
<dbReference type="AlphaFoldDB" id="A0A7R8XES8"/>
<evidence type="ECO:0000313" key="4">
    <source>
        <dbReference type="EMBL" id="CAD7249262.1"/>
    </source>
</evidence>
<dbReference type="Gene3D" id="3.40.50.300">
    <property type="entry name" value="P-loop containing nucleotide triphosphate hydrolases"/>
    <property type="match status" value="1"/>
</dbReference>
<keyword evidence="2" id="KW-0175">Coiled coil</keyword>
<keyword evidence="1" id="KW-0547">Nucleotide-binding</keyword>